<dbReference type="AlphaFoldDB" id="A0A4R7HUQ4"/>
<evidence type="ECO:0000313" key="2">
    <source>
        <dbReference type="Proteomes" id="UP000294558"/>
    </source>
</evidence>
<dbReference type="Gene3D" id="3.40.50.1820">
    <property type="entry name" value="alpha/beta hydrolase"/>
    <property type="match status" value="1"/>
</dbReference>
<dbReference type="SUPFAM" id="SSF53474">
    <property type="entry name" value="alpha/beta-Hydrolases"/>
    <property type="match status" value="1"/>
</dbReference>
<dbReference type="Proteomes" id="UP000294558">
    <property type="component" value="Unassembled WGS sequence"/>
</dbReference>
<accession>A0A4R7HUQ4</accession>
<proteinExistence type="predicted"/>
<dbReference type="InterPro" id="IPR029058">
    <property type="entry name" value="AB_hydrolase_fold"/>
</dbReference>
<dbReference type="EMBL" id="SOAU01000001">
    <property type="protein sequence ID" value="TDT14687.1"/>
    <property type="molecule type" value="Genomic_DNA"/>
</dbReference>
<sequence length="381" mass="40465">MFRDPGIGFDLGMRTSGGSRSSILTTRLSAGLAVGLLAVGCQPGLRGEATEATATTAGLAVSTTASVADVTAPAHRSAGRNGVVELFYEDVTGADRAVRFEVRMPAAVGDAVDADGEVPVVVWSHGGSRGKDDPGRVGETWGKAFNEAGYAFVAVAHPGRSAEEREAVCDAVGASPCELYNTLYWDRPHDVQQVFDWIDERGAEAGIDADRIVYGGHSAGAISTMVVAGVDWVFDDELAPPSDDRPIAFVTASPPGVEARSLTEDRFDELDRPMLFLTGKGDSTGSTQATDRRATFSLLPDDPTSFMLWVDHGAARHDAFNLSRSGCQRAGGSAEQCRTMVRTIARVGTEFVDTVTTDGDPSTYFDLVDQNLSGPFDWHHT</sequence>
<evidence type="ECO:0000313" key="1">
    <source>
        <dbReference type="EMBL" id="TDT14687.1"/>
    </source>
</evidence>
<reference evidence="1 2" key="1">
    <citation type="submission" date="2019-03" db="EMBL/GenBank/DDBJ databases">
        <title>Sequencing the genomes of 1000 actinobacteria strains.</title>
        <authorList>
            <person name="Klenk H.-P."/>
        </authorList>
    </citation>
    <scope>NUCLEOTIDE SEQUENCE [LARGE SCALE GENOMIC DNA]</scope>
    <source>
        <strain evidence="1 2">DSM 18936</strain>
    </source>
</reference>
<gene>
    <name evidence="1" type="ORF">BDK89_0242</name>
</gene>
<protein>
    <recommendedName>
        <fullName evidence="3">Alpha/beta hydrolase family protein</fullName>
    </recommendedName>
</protein>
<comment type="caution">
    <text evidence="1">The sequence shown here is derived from an EMBL/GenBank/DDBJ whole genome shotgun (WGS) entry which is preliminary data.</text>
</comment>
<organism evidence="1 2">
    <name type="scientific">Ilumatobacter fluminis</name>
    <dbReference type="NCBI Taxonomy" id="467091"/>
    <lineage>
        <taxon>Bacteria</taxon>
        <taxon>Bacillati</taxon>
        <taxon>Actinomycetota</taxon>
        <taxon>Acidimicrobiia</taxon>
        <taxon>Acidimicrobiales</taxon>
        <taxon>Ilumatobacteraceae</taxon>
        <taxon>Ilumatobacter</taxon>
    </lineage>
</organism>
<keyword evidence="2" id="KW-1185">Reference proteome</keyword>
<name>A0A4R7HUQ4_9ACTN</name>
<evidence type="ECO:0008006" key="3">
    <source>
        <dbReference type="Google" id="ProtNLM"/>
    </source>
</evidence>